<reference evidence="10 11" key="1">
    <citation type="journal article" date="2016" name="Nat. Commun.">
        <title>Thousands of microbial genomes shed light on interconnected biogeochemical processes in an aquifer system.</title>
        <authorList>
            <person name="Anantharaman K."/>
            <person name="Brown C.T."/>
            <person name="Hug L.A."/>
            <person name="Sharon I."/>
            <person name="Castelle C.J."/>
            <person name="Probst A.J."/>
            <person name="Thomas B.C."/>
            <person name="Singh A."/>
            <person name="Wilkins M.J."/>
            <person name="Karaoz U."/>
            <person name="Brodie E.L."/>
            <person name="Williams K.H."/>
            <person name="Hubbard S.S."/>
            <person name="Banfield J.F."/>
        </authorList>
    </citation>
    <scope>NUCLEOTIDE SEQUENCE [LARGE SCALE GENOMIC DNA]</scope>
</reference>
<dbReference type="CDD" id="cd00858">
    <property type="entry name" value="GlyRS_anticodon"/>
    <property type="match status" value="1"/>
</dbReference>
<dbReference type="PANTHER" id="PTHR10745:SF8">
    <property type="entry name" value="DNA POLYMERASE SUBUNIT GAMMA-2, MITOCHONDRIAL"/>
    <property type="match status" value="1"/>
</dbReference>
<comment type="subunit">
    <text evidence="8">Homodimer.</text>
</comment>
<dbReference type="InterPro" id="IPR002314">
    <property type="entry name" value="aa-tRNA-synt_IIb"/>
</dbReference>
<feature type="binding site" evidence="8">
    <location>
        <begin position="335"/>
        <end position="338"/>
    </location>
    <ligand>
        <name>ATP</name>
        <dbReference type="ChEBI" id="CHEBI:30616"/>
    </ligand>
</feature>
<dbReference type="InterPro" id="IPR045864">
    <property type="entry name" value="aa-tRNA-synth_II/BPL/LPL"/>
</dbReference>
<dbReference type="GO" id="GO:0070062">
    <property type="term" value="C:extracellular exosome"/>
    <property type="evidence" value="ECO:0007669"/>
    <property type="project" value="UniProtKB-ARBA"/>
</dbReference>
<comment type="similarity">
    <text evidence="1 8">Belongs to the class-II aminoacyl-tRNA synthetase family.</text>
</comment>
<dbReference type="PROSITE" id="PS50862">
    <property type="entry name" value="AA_TRNA_LIGASE_II"/>
    <property type="match status" value="1"/>
</dbReference>
<dbReference type="EMBL" id="MHPE01000044">
    <property type="protein sequence ID" value="OGZ75836.1"/>
    <property type="molecule type" value="Genomic_DNA"/>
</dbReference>
<feature type="binding site" evidence="8">
    <location>
        <begin position="208"/>
        <end position="210"/>
    </location>
    <ligand>
        <name>ATP</name>
        <dbReference type="ChEBI" id="CHEBI:30616"/>
    </ligand>
</feature>
<dbReference type="NCBIfam" id="TIGR00389">
    <property type="entry name" value="glyS_dimeric"/>
    <property type="match status" value="1"/>
</dbReference>
<dbReference type="Gene3D" id="3.30.930.10">
    <property type="entry name" value="Bira Bifunctional Protein, Domain 2"/>
    <property type="match status" value="1"/>
</dbReference>
<comment type="catalytic activity">
    <reaction evidence="8">
        <text>tRNA(Gly) + glycine + ATP = glycyl-tRNA(Gly) + AMP + diphosphate</text>
        <dbReference type="Rhea" id="RHEA:16013"/>
        <dbReference type="Rhea" id="RHEA-COMP:9664"/>
        <dbReference type="Rhea" id="RHEA-COMP:9683"/>
        <dbReference type="ChEBI" id="CHEBI:30616"/>
        <dbReference type="ChEBI" id="CHEBI:33019"/>
        <dbReference type="ChEBI" id="CHEBI:57305"/>
        <dbReference type="ChEBI" id="CHEBI:78442"/>
        <dbReference type="ChEBI" id="CHEBI:78522"/>
        <dbReference type="ChEBI" id="CHEBI:456215"/>
        <dbReference type="EC" id="6.1.1.14"/>
    </reaction>
</comment>
<dbReference type="Pfam" id="PF03129">
    <property type="entry name" value="HGTP_anticodon"/>
    <property type="match status" value="1"/>
</dbReference>
<accession>A0A1G2IM32</accession>
<evidence type="ECO:0000259" key="9">
    <source>
        <dbReference type="PROSITE" id="PS50862"/>
    </source>
</evidence>
<evidence type="ECO:0000256" key="3">
    <source>
        <dbReference type="ARBA" id="ARBA00022598"/>
    </source>
</evidence>
<dbReference type="InterPro" id="IPR004154">
    <property type="entry name" value="Anticodon-bd"/>
</dbReference>
<protein>
    <recommendedName>
        <fullName evidence="8">Glycine--tRNA ligase</fullName>
        <ecNumber evidence="8">6.1.1.14</ecNumber>
    </recommendedName>
    <alternativeName>
        <fullName evidence="8">Glycyl-tRNA synthetase</fullName>
        <shortName evidence="8">GlyRS</shortName>
    </alternativeName>
</protein>
<dbReference type="GO" id="GO:0015966">
    <property type="term" value="P:diadenosine tetraphosphate biosynthetic process"/>
    <property type="evidence" value="ECO:0007669"/>
    <property type="project" value="UniProtKB-ARBA"/>
</dbReference>
<evidence type="ECO:0000313" key="11">
    <source>
        <dbReference type="Proteomes" id="UP000178632"/>
    </source>
</evidence>
<keyword evidence="7 8" id="KW-0030">Aminoacyl-tRNA synthetase</keyword>
<dbReference type="SUPFAM" id="SSF55681">
    <property type="entry name" value="Class II aaRS and biotin synthetases"/>
    <property type="match status" value="1"/>
</dbReference>
<dbReference type="GO" id="GO:0006426">
    <property type="term" value="P:glycyl-tRNA aminoacylation"/>
    <property type="evidence" value="ECO:0007669"/>
    <property type="project" value="UniProtKB-UniRule"/>
</dbReference>
<keyword evidence="3 8" id="KW-0436">Ligase</keyword>
<organism evidence="10 11">
    <name type="scientific">Candidatus Staskawiczbacteria bacterium RIFCSPLOWO2_12_FULL_37_15</name>
    <dbReference type="NCBI Taxonomy" id="1802218"/>
    <lineage>
        <taxon>Bacteria</taxon>
        <taxon>Candidatus Staskawicziibacteriota</taxon>
    </lineage>
</organism>
<dbReference type="GO" id="GO:0005737">
    <property type="term" value="C:cytoplasm"/>
    <property type="evidence" value="ECO:0007669"/>
    <property type="project" value="UniProtKB-SubCell"/>
</dbReference>
<dbReference type="InterPro" id="IPR027031">
    <property type="entry name" value="Gly-tRNA_synthase/POLG2"/>
</dbReference>
<dbReference type="GO" id="GO:0004081">
    <property type="term" value="F:bis(5'-nucleosyl)-tetraphosphatase (asymmetrical) activity"/>
    <property type="evidence" value="ECO:0007669"/>
    <property type="project" value="UniProtKB-ARBA"/>
</dbReference>
<comment type="subcellular location">
    <subcellularLocation>
        <location evidence="8">Cytoplasm</location>
    </subcellularLocation>
</comment>
<keyword evidence="6 8" id="KW-0648">Protein biosynthesis</keyword>
<proteinExistence type="inferred from homology"/>
<feature type="binding site" evidence="8">
    <location>
        <position position="176"/>
    </location>
    <ligand>
        <name>substrate</name>
    </ligand>
</feature>
<dbReference type="InterPro" id="IPR033731">
    <property type="entry name" value="GlyRS-like_core"/>
</dbReference>
<dbReference type="SUPFAM" id="SSF52954">
    <property type="entry name" value="Class II aaRS ABD-related"/>
    <property type="match status" value="1"/>
</dbReference>
<keyword evidence="2 8" id="KW-0963">Cytoplasm</keyword>
<keyword evidence="5 8" id="KW-0067">ATP-binding</keyword>
<dbReference type="PRINTS" id="PR01043">
    <property type="entry name" value="TRNASYNTHGLY"/>
</dbReference>
<dbReference type="InterPro" id="IPR022961">
    <property type="entry name" value="Gly_tRNA_ligase_bac"/>
</dbReference>
<dbReference type="Pfam" id="PF00587">
    <property type="entry name" value="tRNA-synt_2b"/>
    <property type="match status" value="1"/>
</dbReference>
<evidence type="ECO:0000256" key="6">
    <source>
        <dbReference type="ARBA" id="ARBA00022917"/>
    </source>
</evidence>
<evidence type="ECO:0000256" key="1">
    <source>
        <dbReference type="ARBA" id="ARBA00008226"/>
    </source>
</evidence>
<feature type="domain" description="Aminoacyl-transfer RNA synthetases class-II family profile" evidence="9">
    <location>
        <begin position="11"/>
        <end position="377"/>
    </location>
</feature>
<evidence type="ECO:0000313" key="10">
    <source>
        <dbReference type="EMBL" id="OGZ75836.1"/>
    </source>
</evidence>
<comment type="caution">
    <text evidence="10">The sequence shown here is derived from an EMBL/GenBank/DDBJ whole genome shotgun (WGS) entry which is preliminary data.</text>
</comment>
<gene>
    <name evidence="8" type="primary">glyQS</name>
    <name evidence="10" type="ORF">A3G45_01355</name>
</gene>
<dbReference type="InterPro" id="IPR002315">
    <property type="entry name" value="tRNA-synt_gly"/>
</dbReference>
<keyword evidence="4 8" id="KW-0547">Nucleotide-binding</keyword>
<dbReference type="Proteomes" id="UP000178632">
    <property type="component" value="Unassembled WGS sequence"/>
</dbReference>
<feature type="binding site" evidence="8">
    <location>
        <position position="103"/>
    </location>
    <ligand>
        <name>substrate</name>
    </ligand>
</feature>
<dbReference type="EC" id="6.1.1.14" evidence="8"/>
<dbReference type="GO" id="GO:1990742">
    <property type="term" value="C:microvesicle"/>
    <property type="evidence" value="ECO:0007669"/>
    <property type="project" value="UniProtKB-ARBA"/>
</dbReference>
<dbReference type="HAMAP" id="MF_00253_B">
    <property type="entry name" value="Gly_tRNA_synth_B"/>
    <property type="match status" value="1"/>
</dbReference>
<dbReference type="FunFam" id="3.40.50.800:FF:000002">
    <property type="entry name" value="Glycine--tRNA ligase"/>
    <property type="match status" value="1"/>
</dbReference>
<dbReference type="InterPro" id="IPR036621">
    <property type="entry name" value="Anticodon-bd_dom_sf"/>
</dbReference>
<dbReference type="Gene3D" id="3.40.50.800">
    <property type="entry name" value="Anticodon-binding domain"/>
    <property type="match status" value="1"/>
</dbReference>
<feature type="binding site" evidence="8">
    <location>
        <begin position="331"/>
        <end position="335"/>
    </location>
    <ligand>
        <name>substrate</name>
    </ligand>
</feature>
<dbReference type="InterPro" id="IPR006195">
    <property type="entry name" value="aa-tRNA-synth_II"/>
</dbReference>
<evidence type="ECO:0000256" key="7">
    <source>
        <dbReference type="ARBA" id="ARBA00023146"/>
    </source>
</evidence>
<sequence>MKKENNNNLMEKIVSFAKRKGFVYPSSEIYGGFGSCYDYGPYGVELQNIIKKMWWEYMVQFREDIIGLDSAIFMHPKIWEASGHISGFSDPLTECKNCHTRSRVDHLLEEAGIQADEKMLEEEINDIFTKNIKKLKCPDCGKNNFTEVKKFNLLVKSNLGNFADDWQKEIVYLRGETCQGIYTNYKNVLDSTRSKIPFGIAQIGKVFRNEITARQFIFRTREFEQMEMQYFVKPEEEMQEYEKLKEYRWKFFTEYLSIKEKNLKWKKHDNLVFYAKEAYDIEYNFPFGFKELEGVHARGDYDLTQHSKFSGVNLSYSDPESKKKYMPHIIESSVGIARIMLALMTEAYTEEKLDGGEERIVMKFPAKLAPIKVAVFPLLKNKPELVEKAKEVFDNLKIKFMCEFDDNGNIGKRYRRQDEIGTPFCVTIDFDTLKDNAVTVRDRDTMKQERIKISDLSEKLNKLIYV</sequence>
<name>A0A1G2IM32_9BACT</name>
<evidence type="ECO:0000256" key="8">
    <source>
        <dbReference type="HAMAP-Rule" id="MF_00253"/>
    </source>
</evidence>
<dbReference type="GO" id="GO:0005524">
    <property type="term" value="F:ATP binding"/>
    <property type="evidence" value="ECO:0007669"/>
    <property type="project" value="UniProtKB-UniRule"/>
</dbReference>
<dbReference type="AlphaFoldDB" id="A0A1G2IM32"/>
<dbReference type="NCBIfam" id="NF003211">
    <property type="entry name" value="PRK04173.1"/>
    <property type="match status" value="1"/>
</dbReference>
<dbReference type="GO" id="GO:0004820">
    <property type="term" value="F:glycine-tRNA ligase activity"/>
    <property type="evidence" value="ECO:0007669"/>
    <property type="project" value="UniProtKB-UniRule"/>
</dbReference>
<comment type="function">
    <text evidence="8">Catalyzes the attachment of glycine to tRNA(Gly).</text>
</comment>
<dbReference type="PANTHER" id="PTHR10745">
    <property type="entry name" value="GLYCYL-TRNA SYNTHETASE/DNA POLYMERASE SUBUNIT GAMMA-2"/>
    <property type="match status" value="1"/>
</dbReference>
<evidence type="ECO:0000256" key="2">
    <source>
        <dbReference type="ARBA" id="ARBA00022490"/>
    </source>
</evidence>
<evidence type="ECO:0000256" key="5">
    <source>
        <dbReference type="ARBA" id="ARBA00022840"/>
    </source>
</evidence>
<dbReference type="CDD" id="cd00774">
    <property type="entry name" value="GlyRS-like_core"/>
    <property type="match status" value="1"/>
</dbReference>
<feature type="binding site" evidence="8">
    <location>
        <begin position="291"/>
        <end position="292"/>
    </location>
    <ligand>
        <name>ATP</name>
        <dbReference type="ChEBI" id="CHEBI:30616"/>
    </ligand>
</feature>
<evidence type="ECO:0000256" key="4">
    <source>
        <dbReference type="ARBA" id="ARBA00022741"/>
    </source>
</evidence>
<feature type="binding site" evidence="8">
    <location>
        <begin position="218"/>
        <end position="223"/>
    </location>
    <ligand>
        <name>ATP</name>
        <dbReference type="ChEBI" id="CHEBI:30616"/>
    </ligand>
</feature>
<feature type="binding site" evidence="8">
    <location>
        <begin position="223"/>
        <end position="227"/>
    </location>
    <ligand>
        <name>substrate</name>
    </ligand>
</feature>